<dbReference type="PANTHER" id="PTHR33191">
    <property type="entry name" value="RIPENING-RELATED PROTEIN 2-RELATED"/>
    <property type="match status" value="1"/>
</dbReference>
<protein>
    <recommendedName>
        <fullName evidence="7">Barwin domain-containing protein</fullName>
    </recommendedName>
</protein>
<organism evidence="5 6">
    <name type="scientific">Prunus persica</name>
    <name type="common">Peach</name>
    <name type="synonym">Amygdalus persica</name>
    <dbReference type="NCBI Taxonomy" id="3760"/>
    <lineage>
        <taxon>Eukaryota</taxon>
        <taxon>Viridiplantae</taxon>
        <taxon>Streptophyta</taxon>
        <taxon>Embryophyta</taxon>
        <taxon>Tracheophyta</taxon>
        <taxon>Spermatophyta</taxon>
        <taxon>Magnoliopsida</taxon>
        <taxon>eudicotyledons</taxon>
        <taxon>Gunneridae</taxon>
        <taxon>Pentapetalae</taxon>
        <taxon>rosids</taxon>
        <taxon>fabids</taxon>
        <taxon>Rosales</taxon>
        <taxon>Rosaceae</taxon>
        <taxon>Amygdaloideae</taxon>
        <taxon>Amygdaleae</taxon>
        <taxon>Prunus</taxon>
    </lineage>
</organism>
<name>M5W1W8_PRUPE</name>
<accession>M5W1W8</accession>
<evidence type="ECO:0000256" key="3">
    <source>
        <dbReference type="ARBA" id="ARBA00022525"/>
    </source>
</evidence>
<evidence type="ECO:0000256" key="4">
    <source>
        <dbReference type="ARBA" id="ARBA00022729"/>
    </source>
</evidence>
<evidence type="ECO:0000313" key="5">
    <source>
        <dbReference type="EMBL" id="ONI00796.1"/>
    </source>
</evidence>
<dbReference type="GO" id="GO:0005576">
    <property type="term" value="C:extracellular region"/>
    <property type="evidence" value="ECO:0007669"/>
    <property type="project" value="UniProtKB-SubCell"/>
</dbReference>
<dbReference type="OMA" id="MHANGRS"/>
<dbReference type="Pfam" id="PF24300">
    <property type="entry name" value="KWL1"/>
    <property type="match status" value="1"/>
</dbReference>
<keyword evidence="3" id="KW-0964">Secreted</keyword>
<dbReference type="PANTHER" id="PTHR33191:SF9">
    <property type="entry name" value="RIPENING-RELATED PROTEIN 2-RELATED"/>
    <property type="match status" value="1"/>
</dbReference>
<evidence type="ECO:0000313" key="6">
    <source>
        <dbReference type="Proteomes" id="UP000006882"/>
    </source>
</evidence>
<keyword evidence="4" id="KW-0732">Signal</keyword>
<dbReference type="SUPFAM" id="SSF50685">
    <property type="entry name" value="Barwin-like endoglucanases"/>
    <property type="match status" value="1"/>
</dbReference>
<dbReference type="EMBL" id="CM007656">
    <property type="protein sequence ID" value="ONI00796.1"/>
    <property type="molecule type" value="Genomic_DNA"/>
</dbReference>
<comment type="similarity">
    <text evidence="2">Belongs to the kiwellin family.</text>
</comment>
<dbReference type="AlphaFoldDB" id="M5W1W8"/>
<dbReference type="Proteomes" id="UP000006882">
    <property type="component" value="Chromosome G6"/>
</dbReference>
<evidence type="ECO:0000256" key="2">
    <source>
        <dbReference type="ARBA" id="ARBA00005592"/>
    </source>
</evidence>
<gene>
    <name evidence="5" type="ORF">PRUPE_6G105500</name>
</gene>
<dbReference type="STRING" id="3760.M5W1W8"/>
<dbReference type="InterPro" id="IPR036908">
    <property type="entry name" value="RlpA-like_sf"/>
</dbReference>
<comment type="subcellular location">
    <subcellularLocation>
        <location evidence="1">Secreted</location>
    </subcellularLocation>
</comment>
<proteinExistence type="inferred from homology"/>
<reference evidence="5 6" key="1">
    <citation type="journal article" date="2013" name="Nat. Genet.">
        <title>The high-quality draft genome of peach (Prunus persica) identifies unique patterns of genetic diversity, domestication and genome evolution.</title>
        <authorList>
            <consortium name="International Peach Genome Initiative"/>
            <person name="Verde I."/>
            <person name="Abbott A.G."/>
            <person name="Scalabrin S."/>
            <person name="Jung S."/>
            <person name="Shu S."/>
            <person name="Marroni F."/>
            <person name="Zhebentyayeva T."/>
            <person name="Dettori M.T."/>
            <person name="Grimwood J."/>
            <person name="Cattonaro F."/>
            <person name="Zuccolo A."/>
            <person name="Rossini L."/>
            <person name="Jenkins J."/>
            <person name="Vendramin E."/>
            <person name="Meisel L.A."/>
            <person name="Decroocq V."/>
            <person name="Sosinski B."/>
            <person name="Prochnik S."/>
            <person name="Mitros T."/>
            <person name="Policriti A."/>
            <person name="Cipriani G."/>
            <person name="Dondini L."/>
            <person name="Ficklin S."/>
            <person name="Goodstein D.M."/>
            <person name="Xuan P."/>
            <person name="Del Fabbro C."/>
            <person name="Aramini V."/>
            <person name="Copetti D."/>
            <person name="Gonzalez S."/>
            <person name="Horner D.S."/>
            <person name="Falchi R."/>
            <person name="Lucas S."/>
            <person name="Mica E."/>
            <person name="Maldonado J."/>
            <person name="Lazzari B."/>
            <person name="Bielenberg D."/>
            <person name="Pirona R."/>
            <person name="Miculan M."/>
            <person name="Barakat A."/>
            <person name="Testolin R."/>
            <person name="Stella A."/>
            <person name="Tartarini S."/>
            <person name="Tonutti P."/>
            <person name="Arus P."/>
            <person name="Orellana A."/>
            <person name="Wells C."/>
            <person name="Main D."/>
            <person name="Vizzotto G."/>
            <person name="Silva H."/>
            <person name="Salamini F."/>
            <person name="Schmutz J."/>
            <person name="Morgante M."/>
            <person name="Rokhsar D.S."/>
        </authorList>
    </citation>
    <scope>NUCLEOTIDE SEQUENCE [LARGE SCALE GENOMIC DNA]</scope>
    <source>
        <strain evidence="6">cv. Nemared</strain>
    </source>
</reference>
<dbReference type="InterPro" id="IPR039271">
    <property type="entry name" value="Kiwellin-like"/>
</dbReference>
<sequence>MALYISAKLTLNDFSQGVPTTGRSVAAKVVDECDSVKGCDLEHAGLPQCGNNVVDGFVGVWNTFGLNKDLGVVNVSWIIAE</sequence>
<evidence type="ECO:0008006" key="7">
    <source>
        <dbReference type="Google" id="ProtNLM"/>
    </source>
</evidence>
<evidence type="ECO:0000256" key="1">
    <source>
        <dbReference type="ARBA" id="ARBA00004613"/>
    </source>
</evidence>
<dbReference type="Gramene" id="ONI00796">
    <property type="protein sequence ID" value="ONI00796"/>
    <property type="gene ID" value="PRUPE_6G105500"/>
</dbReference>
<keyword evidence="6" id="KW-1185">Reference proteome</keyword>
<dbReference type="HOGENOM" id="CLU_2578394_0_0_1"/>